<name>A0A0E9USR7_ANGAN</name>
<organism evidence="1">
    <name type="scientific">Anguilla anguilla</name>
    <name type="common">European freshwater eel</name>
    <name type="synonym">Muraena anguilla</name>
    <dbReference type="NCBI Taxonomy" id="7936"/>
    <lineage>
        <taxon>Eukaryota</taxon>
        <taxon>Metazoa</taxon>
        <taxon>Chordata</taxon>
        <taxon>Craniata</taxon>
        <taxon>Vertebrata</taxon>
        <taxon>Euteleostomi</taxon>
        <taxon>Actinopterygii</taxon>
        <taxon>Neopterygii</taxon>
        <taxon>Teleostei</taxon>
        <taxon>Anguilliformes</taxon>
        <taxon>Anguillidae</taxon>
        <taxon>Anguilla</taxon>
    </lineage>
</organism>
<evidence type="ECO:0000313" key="1">
    <source>
        <dbReference type="EMBL" id="JAH68018.1"/>
    </source>
</evidence>
<dbReference type="EMBL" id="GBXM01040559">
    <property type="protein sequence ID" value="JAH68018.1"/>
    <property type="molecule type" value="Transcribed_RNA"/>
</dbReference>
<proteinExistence type="predicted"/>
<dbReference type="AlphaFoldDB" id="A0A0E9USR7"/>
<reference evidence="1" key="1">
    <citation type="submission" date="2014-11" db="EMBL/GenBank/DDBJ databases">
        <authorList>
            <person name="Amaro Gonzalez C."/>
        </authorList>
    </citation>
    <scope>NUCLEOTIDE SEQUENCE</scope>
</reference>
<accession>A0A0E9USR7</accession>
<sequence>MSKHWLCKSRFTDILTRPQLAIGSRFAFIAHSTP</sequence>
<protein>
    <submittedName>
        <fullName evidence="1">Uncharacterized protein</fullName>
    </submittedName>
</protein>
<reference evidence="1" key="2">
    <citation type="journal article" date="2015" name="Fish Shellfish Immunol.">
        <title>Early steps in the European eel (Anguilla anguilla)-Vibrio vulnificus interaction in the gills: Role of the RtxA13 toxin.</title>
        <authorList>
            <person name="Callol A."/>
            <person name="Pajuelo D."/>
            <person name="Ebbesson L."/>
            <person name="Teles M."/>
            <person name="MacKenzie S."/>
            <person name="Amaro C."/>
        </authorList>
    </citation>
    <scope>NUCLEOTIDE SEQUENCE</scope>
</reference>